<keyword evidence="2" id="KW-0472">Membrane</keyword>
<dbReference type="AlphaFoldDB" id="A0A0M4CN95"/>
<dbReference type="Gene3D" id="2.60.40.740">
    <property type="match status" value="1"/>
</dbReference>
<keyword evidence="2" id="KW-1133">Transmembrane helix</keyword>
<evidence type="ECO:0000313" key="5">
    <source>
        <dbReference type="EMBL" id="ALC06685.1"/>
    </source>
</evidence>
<dbReference type="Pfam" id="PF16555">
    <property type="entry name" value="GramPos_pilinD1"/>
    <property type="match status" value="1"/>
</dbReference>
<dbReference type="PATRIC" id="fig|931089.4.peg.2351"/>
<dbReference type="GO" id="GO:0005975">
    <property type="term" value="P:carbohydrate metabolic process"/>
    <property type="evidence" value="ECO:0007669"/>
    <property type="project" value="UniProtKB-ARBA"/>
</dbReference>
<dbReference type="Gene3D" id="2.60.40.10">
    <property type="entry name" value="Immunoglobulins"/>
    <property type="match status" value="2"/>
</dbReference>
<dbReference type="EMBL" id="CP009220">
    <property type="protein sequence ID" value="ALC06685.1"/>
    <property type="molecule type" value="Genomic_DNA"/>
</dbReference>
<keyword evidence="2" id="KW-0812">Transmembrane</keyword>
<accession>A0A0M4CN95</accession>
<keyword evidence="3" id="KW-0732">Signal</keyword>
<dbReference type="InterPro" id="IPR013783">
    <property type="entry name" value="Ig-like_fold"/>
</dbReference>
<proteinExistence type="predicted"/>
<evidence type="ECO:0000313" key="6">
    <source>
        <dbReference type="Proteomes" id="UP000068067"/>
    </source>
</evidence>
<dbReference type="Proteomes" id="UP000068067">
    <property type="component" value="Chromosome"/>
</dbReference>
<evidence type="ECO:0000256" key="1">
    <source>
        <dbReference type="SAM" id="MobiDB-lite"/>
    </source>
</evidence>
<feature type="signal peptide" evidence="3">
    <location>
        <begin position="1"/>
        <end position="28"/>
    </location>
</feature>
<dbReference type="OrthoDB" id="3199332at2"/>
<dbReference type="STRING" id="931089.CDES_11650"/>
<evidence type="ECO:0000256" key="2">
    <source>
        <dbReference type="SAM" id="Phobius"/>
    </source>
</evidence>
<dbReference type="NCBIfam" id="TIGR01167">
    <property type="entry name" value="LPXTG_anchor"/>
    <property type="match status" value="1"/>
</dbReference>
<dbReference type="NCBIfam" id="NF033902">
    <property type="entry name" value="iso_D2_wall_anc"/>
    <property type="match status" value="1"/>
</dbReference>
<feature type="transmembrane region" description="Helical" evidence="2">
    <location>
        <begin position="511"/>
        <end position="532"/>
    </location>
</feature>
<dbReference type="InterPro" id="IPR048052">
    <property type="entry name" value="FM1-like"/>
</dbReference>
<sequence length="540" mass="57164">MTMKKIFHAVIAVVMLMVMGTHVVPAHAAGNNVIEIHKVDAAHQLGSSANGLPQDTSGMAPIAGATFKATRVPGIDVTTNEGQRQVAGIDVDEALSKIVGTQPQATARTDINGHATLESLEDGLYVVQEIDIAEHYMGSAPFLVALPLTNPATQSGFMSTVHVYPKDAQVGITLDVIDGRAVKVGDVIDWESHSNIPLLAKIDSYNLTQTIAKDLELTGDITVSLDCVDCPRLKEGEDYRLTVDGPTVSVDFLEPGLKKLEESVEKHPTAKVEVALHTVVLKAGIHINEATVSAGDAFAQDTAETKSGPLSVRVYVNGNPAQRIAGAGFRLYLSEEDARNGVNWVEIDGTSEWFTGVNGRLVIDGLRYSNFANGLDIPDTDESFHQFWVAPTVIPDGWRMLDETPQTTVVYQLDVTESDDLIFVVDRPGITPDDPDGGWIGKIIIGLIPLIPILGSGSSSGSSTGSSVVTPENPDGVVSEDPAADPAADPAKPAEAQGADSQPARSLAETGAQVIGIFIIGLVLVGLGLVLVGRRKAEEQ</sequence>
<organism evidence="5 6">
    <name type="scientific">Corynebacterium deserti GIMN1.010</name>
    <dbReference type="NCBI Taxonomy" id="931089"/>
    <lineage>
        <taxon>Bacteria</taxon>
        <taxon>Bacillati</taxon>
        <taxon>Actinomycetota</taxon>
        <taxon>Actinomycetes</taxon>
        <taxon>Mycobacteriales</taxon>
        <taxon>Corynebacteriaceae</taxon>
        <taxon>Corynebacterium</taxon>
    </lineage>
</organism>
<dbReference type="InterPro" id="IPR032364">
    <property type="entry name" value="GramPos_pilinD1_N"/>
</dbReference>
<reference evidence="5 6" key="1">
    <citation type="submission" date="2014-08" db="EMBL/GenBank/DDBJ databases">
        <title>Complete genome sequence of Corynebacterium deserti GIMN1.010 (=DSM 45689), isolated from desert sand in western China.</title>
        <authorList>
            <person name="Ruckert C."/>
            <person name="Albersmeier A."/>
            <person name="Kalinowski J."/>
        </authorList>
    </citation>
    <scope>NUCLEOTIDE SEQUENCE [LARGE SCALE GENOMIC DNA]</scope>
    <source>
        <strain evidence="5 6">GIMN1.010</strain>
    </source>
</reference>
<protein>
    <recommendedName>
        <fullName evidence="4">Gram-positive pilin subunit D1 N-terminal domain-containing protein</fullName>
    </recommendedName>
</protein>
<feature type="domain" description="Gram-positive pilin subunit D1 N-terminal" evidence="4">
    <location>
        <begin position="36"/>
        <end position="167"/>
    </location>
</feature>
<feature type="region of interest" description="Disordered" evidence="1">
    <location>
        <begin position="461"/>
        <end position="505"/>
    </location>
</feature>
<keyword evidence="6" id="KW-1185">Reference proteome</keyword>
<evidence type="ECO:0000256" key="3">
    <source>
        <dbReference type="SAM" id="SignalP"/>
    </source>
</evidence>
<feature type="compositionally biased region" description="Low complexity" evidence="1">
    <location>
        <begin position="480"/>
        <end position="496"/>
    </location>
</feature>
<feature type="chain" id="PRO_5005791474" description="Gram-positive pilin subunit D1 N-terminal domain-containing protein" evidence="3">
    <location>
        <begin position="29"/>
        <end position="540"/>
    </location>
</feature>
<dbReference type="KEGG" id="cdx:CDES_11650"/>
<name>A0A0M4CN95_9CORY</name>
<gene>
    <name evidence="5" type="ORF">CDES_11650</name>
</gene>
<evidence type="ECO:0000259" key="4">
    <source>
        <dbReference type="Pfam" id="PF16555"/>
    </source>
</evidence>